<evidence type="ECO:0000313" key="2">
    <source>
        <dbReference type="EMBL" id="KAL2742650.1"/>
    </source>
</evidence>
<accession>A0ABD2BVI9</accession>
<dbReference type="Proteomes" id="UP001607303">
    <property type="component" value="Unassembled WGS sequence"/>
</dbReference>
<protein>
    <submittedName>
        <fullName evidence="1">PiggyBac transposable element-derived protein 4</fullName>
    </submittedName>
</protein>
<dbReference type="EMBL" id="JAYRBN010000066">
    <property type="protein sequence ID" value="KAL2736792.1"/>
    <property type="molecule type" value="Genomic_DNA"/>
</dbReference>
<reference evidence="1 3" key="1">
    <citation type="journal article" date="2024" name="Ann. Entomol. Soc. Am.">
        <title>Genomic analyses of the southern and eastern yellowjacket wasps (Hymenoptera: Vespidae) reveal evolutionary signatures of social life.</title>
        <authorList>
            <person name="Catto M.A."/>
            <person name="Caine P.B."/>
            <person name="Orr S.E."/>
            <person name="Hunt B.G."/>
            <person name="Goodisman M.A.D."/>
        </authorList>
    </citation>
    <scope>NUCLEOTIDE SEQUENCE [LARGE SCALE GENOMIC DNA]</scope>
    <source>
        <strain evidence="1">232</strain>
        <tissue evidence="1">Head and thorax</tissue>
    </source>
</reference>
<comment type="caution">
    <text evidence="1">The sequence shown here is derived from an EMBL/GenBank/DDBJ whole genome shotgun (WGS) entry which is preliminary data.</text>
</comment>
<evidence type="ECO:0000313" key="3">
    <source>
        <dbReference type="Proteomes" id="UP001607303"/>
    </source>
</evidence>
<proteinExistence type="predicted"/>
<dbReference type="EMBL" id="JAYRBN010000056">
    <property type="protein sequence ID" value="KAL2742650.1"/>
    <property type="molecule type" value="Genomic_DNA"/>
</dbReference>
<evidence type="ECO:0000313" key="1">
    <source>
        <dbReference type="EMBL" id="KAL2736792.1"/>
    </source>
</evidence>
<sequence>MRVYSYIREDYHLNNNLESNRLFYVIPTQSGFVSASCKKESISKSETIVTQLIKSYLHKDHTLYVDNWYTS</sequence>
<organism evidence="1 3">
    <name type="scientific">Vespula maculifrons</name>
    <name type="common">Eastern yellow jacket</name>
    <name type="synonym">Wasp</name>
    <dbReference type="NCBI Taxonomy" id="7453"/>
    <lineage>
        <taxon>Eukaryota</taxon>
        <taxon>Metazoa</taxon>
        <taxon>Ecdysozoa</taxon>
        <taxon>Arthropoda</taxon>
        <taxon>Hexapoda</taxon>
        <taxon>Insecta</taxon>
        <taxon>Pterygota</taxon>
        <taxon>Neoptera</taxon>
        <taxon>Endopterygota</taxon>
        <taxon>Hymenoptera</taxon>
        <taxon>Apocrita</taxon>
        <taxon>Aculeata</taxon>
        <taxon>Vespoidea</taxon>
        <taxon>Vespidae</taxon>
        <taxon>Vespinae</taxon>
        <taxon>Vespula</taxon>
    </lineage>
</organism>
<gene>
    <name evidence="2" type="ORF">V1477_008139</name>
    <name evidence="1" type="ORF">V1477_013301</name>
</gene>
<dbReference type="AlphaFoldDB" id="A0ABD2BVI9"/>
<keyword evidence="3" id="KW-1185">Reference proteome</keyword>
<name>A0ABD2BVI9_VESMC</name>